<accession>A0ABP8YTZ6</accession>
<evidence type="ECO:0000256" key="2">
    <source>
        <dbReference type="SAM" id="Phobius"/>
    </source>
</evidence>
<protein>
    <submittedName>
        <fullName evidence="3">Uncharacterized protein</fullName>
    </submittedName>
</protein>
<feature type="region of interest" description="Disordered" evidence="1">
    <location>
        <begin position="57"/>
        <end position="104"/>
    </location>
</feature>
<organism evidence="3 4">
    <name type="scientific">Nocardioides endophyticus</name>
    <dbReference type="NCBI Taxonomy" id="1353775"/>
    <lineage>
        <taxon>Bacteria</taxon>
        <taxon>Bacillati</taxon>
        <taxon>Actinomycetota</taxon>
        <taxon>Actinomycetes</taxon>
        <taxon>Propionibacteriales</taxon>
        <taxon>Nocardioidaceae</taxon>
        <taxon>Nocardioides</taxon>
    </lineage>
</organism>
<name>A0ABP8YTZ6_9ACTN</name>
<dbReference type="RefSeq" id="WP_345526712.1">
    <property type="nucleotide sequence ID" value="NZ_BAABKN010000014.1"/>
</dbReference>
<reference evidence="4" key="1">
    <citation type="journal article" date="2019" name="Int. J. Syst. Evol. Microbiol.">
        <title>The Global Catalogue of Microorganisms (GCM) 10K type strain sequencing project: providing services to taxonomists for standard genome sequencing and annotation.</title>
        <authorList>
            <consortium name="The Broad Institute Genomics Platform"/>
            <consortium name="The Broad Institute Genome Sequencing Center for Infectious Disease"/>
            <person name="Wu L."/>
            <person name="Ma J."/>
        </authorList>
    </citation>
    <scope>NUCLEOTIDE SEQUENCE [LARGE SCALE GENOMIC DNA]</scope>
    <source>
        <strain evidence="4">JCM 18532</strain>
    </source>
</reference>
<sequence>MTEQTVPLASEPPLPPPPVEPPAPKVRRTLGLPVVAAIAVATLLIGGLAGGIIGYAVHSDGPDNDFRDGGPGQRFQHGGPGNGNGMPQPPAGQQGQQQDDDTDS</sequence>
<keyword evidence="2" id="KW-1133">Transmembrane helix</keyword>
<feature type="transmembrane region" description="Helical" evidence="2">
    <location>
        <begin position="34"/>
        <end position="57"/>
    </location>
</feature>
<comment type="caution">
    <text evidence="3">The sequence shown here is derived from an EMBL/GenBank/DDBJ whole genome shotgun (WGS) entry which is preliminary data.</text>
</comment>
<proteinExistence type="predicted"/>
<keyword evidence="2" id="KW-0472">Membrane</keyword>
<gene>
    <name evidence="3" type="ORF">GCM10023350_20910</name>
</gene>
<keyword evidence="2" id="KW-0812">Transmembrane</keyword>
<evidence type="ECO:0000313" key="4">
    <source>
        <dbReference type="Proteomes" id="UP001499882"/>
    </source>
</evidence>
<feature type="region of interest" description="Disordered" evidence="1">
    <location>
        <begin position="1"/>
        <end position="26"/>
    </location>
</feature>
<dbReference type="Proteomes" id="UP001499882">
    <property type="component" value="Unassembled WGS sequence"/>
</dbReference>
<evidence type="ECO:0000313" key="3">
    <source>
        <dbReference type="EMBL" id="GAA4736817.1"/>
    </source>
</evidence>
<dbReference type="EMBL" id="BAABKN010000014">
    <property type="protein sequence ID" value="GAA4736817.1"/>
    <property type="molecule type" value="Genomic_DNA"/>
</dbReference>
<evidence type="ECO:0000256" key="1">
    <source>
        <dbReference type="SAM" id="MobiDB-lite"/>
    </source>
</evidence>
<keyword evidence="4" id="KW-1185">Reference proteome</keyword>
<feature type="compositionally biased region" description="Pro residues" evidence="1">
    <location>
        <begin position="10"/>
        <end position="24"/>
    </location>
</feature>